<dbReference type="RefSeq" id="WP_405311112.1">
    <property type="nucleotide sequence ID" value="NZ_CP088155.1"/>
</dbReference>
<organism evidence="3 4">
    <name type="scientific">Metamycoplasma faucium</name>
    <dbReference type="NCBI Taxonomy" id="56142"/>
    <lineage>
        <taxon>Bacteria</taxon>
        <taxon>Bacillati</taxon>
        <taxon>Mycoplasmatota</taxon>
        <taxon>Mycoplasmoidales</taxon>
        <taxon>Metamycoplasmataceae</taxon>
        <taxon>Metamycoplasma</taxon>
    </lineage>
</organism>
<keyword evidence="1" id="KW-0694">RNA-binding</keyword>
<dbReference type="SUPFAM" id="SSF48013">
    <property type="entry name" value="NusB-like"/>
    <property type="match status" value="1"/>
</dbReference>
<dbReference type="Gene3D" id="1.10.940.10">
    <property type="entry name" value="NusB-like"/>
    <property type="match status" value="1"/>
</dbReference>
<reference evidence="3" key="1">
    <citation type="submission" date="2021-11" db="EMBL/GenBank/DDBJ databases">
        <title>The first genome sequence of unculturable Mycoplasma faucium obtained by de novo assembly of metagenomic reads.</title>
        <authorList>
            <person name="Sabat A.J."/>
            <person name="Bathoorn E."/>
            <person name="Akkerboom V."/>
            <person name="Friedrich A.W."/>
        </authorList>
    </citation>
    <scope>NUCLEOTIDE SEQUENCE [LARGE SCALE GENOMIC DNA]</scope>
    <source>
        <strain evidence="3">UMCG-MFM1</strain>
    </source>
</reference>
<feature type="domain" description="NusB/RsmB/TIM44" evidence="2">
    <location>
        <begin position="72"/>
        <end position="136"/>
    </location>
</feature>
<evidence type="ECO:0000313" key="3">
    <source>
        <dbReference type="EMBL" id="WYM96966.1"/>
    </source>
</evidence>
<dbReference type="Pfam" id="PF01029">
    <property type="entry name" value="NusB"/>
    <property type="match status" value="1"/>
</dbReference>
<gene>
    <name evidence="3" type="ORF">LQ356_01930</name>
</gene>
<dbReference type="EMBL" id="CP088155">
    <property type="protein sequence ID" value="WYM96966.1"/>
    <property type="molecule type" value="Genomic_DNA"/>
</dbReference>
<protein>
    <submittedName>
        <fullName evidence="3">Transcription antitermination protein NusB</fullName>
    </submittedName>
</protein>
<dbReference type="InterPro" id="IPR006027">
    <property type="entry name" value="NusB_RsmB_TIM44"/>
</dbReference>
<keyword evidence="4" id="KW-1185">Reference proteome</keyword>
<dbReference type="InterPro" id="IPR035926">
    <property type="entry name" value="NusB-like_sf"/>
</dbReference>
<name>A0ABZ2TKI4_9BACT</name>
<dbReference type="Proteomes" id="UP001622612">
    <property type="component" value="Chromosome"/>
</dbReference>
<proteinExistence type="predicted"/>
<evidence type="ECO:0000256" key="1">
    <source>
        <dbReference type="ARBA" id="ARBA00022884"/>
    </source>
</evidence>
<evidence type="ECO:0000313" key="4">
    <source>
        <dbReference type="Proteomes" id="UP001622612"/>
    </source>
</evidence>
<accession>A0ABZ2TKI4</accession>
<sequence length="147" mass="17544">MENKLSNEDKKNLFLINSFNKRVKIITYIYQFELFDEKVNVNEIFSNNDLNNFEVQTLTIIQNKYVLFKNLIIKALNNAWIWERLQPLIRAILLYGLYELFINEPKVVINEMVNITKIYTIGDEYKLVNKVLDTLLKTNQISFETKK</sequence>
<evidence type="ECO:0000259" key="2">
    <source>
        <dbReference type="Pfam" id="PF01029"/>
    </source>
</evidence>